<evidence type="ECO:0000313" key="2">
    <source>
        <dbReference type="Proteomes" id="UP000019376"/>
    </source>
</evidence>
<organism evidence="1 2">
    <name type="scientific">Penicillium oxalicum (strain 114-2 / CGMCC 5302)</name>
    <name type="common">Penicillium decumbens</name>
    <dbReference type="NCBI Taxonomy" id="933388"/>
    <lineage>
        <taxon>Eukaryota</taxon>
        <taxon>Fungi</taxon>
        <taxon>Dikarya</taxon>
        <taxon>Ascomycota</taxon>
        <taxon>Pezizomycotina</taxon>
        <taxon>Eurotiomycetes</taxon>
        <taxon>Eurotiomycetidae</taxon>
        <taxon>Eurotiales</taxon>
        <taxon>Aspergillaceae</taxon>
        <taxon>Penicillium</taxon>
    </lineage>
</organism>
<keyword evidence="2" id="KW-1185">Reference proteome</keyword>
<dbReference type="AlphaFoldDB" id="S7Z7Y8"/>
<sequence length="255" mass="29746">MHFAESSYVILSEGDEFTTDAKPRLRLQPETWVITAKLEEYSLRMYQKDIEEKLGPGFAFAKYLCFRKGDQSRKQEFMRIYQQIPTVETEYGRFETRAEQAVPPIDLPELKAFVELTMHSCPVVPRLLGYQEGTQGKDGRVPGGFLVSVVWEKVPGEPLSQEYFWSLEFEHREAIRQEFRRVYEQLVRCGIRPCIATLSKLIYDQSSGKITISGFRSAARINPETGWSNTNFPKYGLAELPPRRDWRLHESEWKY</sequence>
<dbReference type="EMBL" id="KB644408">
    <property type="protein sequence ID" value="EPS26289.1"/>
    <property type="molecule type" value="Genomic_DNA"/>
</dbReference>
<proteinExistence type="predicted"/>
<evidence type="ECO:0000313" key="1">
    <source>
        <dbReference type="EMBL" id="EPS26289.1"/>
    </source>
</evidence>
<name>S7Z7Y8_PENO1</name>
<protein>
    <submittedName>
        <fullName evidence="1">Uncharacterized protein</fullName>
    </submittedName>
</protein>
<dbReference type="PhylomeDB" id="S7Z7Y8"/>
<dbReference type="HOGENOM" id="CLU_078302_0_0_1"/>
<dbReference type="Proteomes" id="UP000019376">
    <property type="component" value="Unassembled WGS sequence"/>
</dbReference>
<reference evidence="1 2" key="1">
    <citation type="journal article" date="2013" name="PLoS ONE">
        <title>Genomic and secretomic analyses reveal unique features of the lignocellulolytic enzyme system of Penicillium decumbens.</title>
        <authorList>
            <person name="Liu G."/>
            <person name="Zhang L."/>
            <person name="Wei X."/>
            <person name="Zou G."/>
            <person name="Qin Y."/>
            <person name="Ma L."/>
            <person name="Li J."/>
            <person name="Zheng H."/>
            <person name="Wang S."/>
            <person name="Wang C."/>
            <person name="Xun L."/>
            <person name="Zhao G.-P."/>
            <person name="Zhou Z."/>
            <person name="Qu Y."/>
        </authorList>
    </citation>
    <scope>NUCLEOTIDE SEQUENCE [LARGE SCALE GENOMIC DNA]</scope>
    <source>
        <strain evidence="2">114-2 / CGMCC 5302</strain>
    </source>
</reference>
<dbReference type="OrthoDB" id="5401170at2759"/>
<gene>
    <name evidence="1" type="ORF">PDE_01225</name>
</gene>
<accession>S7Z7Y8</accession>